<feature type="non-terminal residue" evidence="5">
    <location>
        <position position="89"/>
    </location>
</feature>
<keyword evidence="5" id="KW-0456">Lyase</keyword>
<sequence>MRSYRAKAVEPISLPSREERERILDDAGYNVFDVDASDVYVDLLTDSGTGAMSDRQWAALMRGDESYAGSRSFGELEEAVADVMGFPRV</sequence>
<gene>
    <name evidence="5" type="ORF">ACFQE1_18545</name>
</gene>
<evidence type="ECO:0000313" key="6">
    <source>
        <dbReference type="Proteomes" id="UP001596328"/>
    </source>
</evidence>
<comment type="caution">
    <text evidence="5">The sequence shown here is derived from an EMBL/GenBank/DDBJ whole genome shotgun (WGS) entry which is preliminary data.</text>
</comment>
<dbReference type="PANTHER" id="PTHR32325:SF4">
    <property type="entry name" value="TRYPTOPHANASE"/>
    <property type="match status" value="1"/>
</dbReference>
<evidence type="ECO:0000256" key="1">
    <source>
        <dbReference type="ARBA" id="ARBA00001933"/>
    </source>
</evidence>
<evidence type="ECO:0000259" key="4">
    <source>
        <dbReference type="Pfam" id="PF01212"/>
    </source>
</evidence>
<dbReference type="InterPro" id="IPR015422">
    <property type="entry name" value="PyrdxlP-dep_Trfase_small"/>
</dbReference>
<keyword evidence="3" id="KW-0663">Pyridoxal phosphate</keyword>
<feature type="domain" description="Aromatic amino acid beta-eliminating lyase/threonine aldolase" evidence="4">
    <location>
        <begin position="42"/>
        <end position="87"/>
    </location>
</feature>
<dbReference type="GO" id="GO:0016829">
    <property type="term" value="F:lyase activity"/>
    <property type="evidence" value="ECO:0007669"/>
    <property type="project" value="UniProtKB-KW"/>
</dbReference>
<proteinExistence type="inferred from homology"/>
<keyword evidence="6" id="KW-1185">Reference proteome</keyword>
<comment type="cofactor">
    <cofactor evidence="1">
        <name>pyridoxal 5'-phosphate</name>
        <dbReference type="ChEBI" id="CHEBI:597326"/>
    </cofactor>
</comment>
<comment type="similarity">
    <text evidence="2">Belongs to the beta-eliminating lyase family.</text>
</comment>
<dbReference type="Pfam" id="PF01212">
    <property type="entry name" value="Beta_elim_lyase"/>
    <property type="match status" value="1"/>
</dbReference>
<reference evidence="5 6" key="1">
    <citation type="journal article" date="2019" name="Int. J. Syst. Evol. Microbiol.">
        <title>The Global Catalogue of Microorganisms (GCM) 10K type strain sequencing project: providing services to taxonomists for standard genome sequencing and annotation.</title>
        <authorList>
            <consortium name="The Broad Institute Genomics Platform"/>
            <consortium name="The Broad Institute Genome Sequencing Center for Infectious Disease"/>
            <person name="Wu L."/>
            <person name="Ma J."/>
        </authorList>
    </citation>
    <scope>NUCLEOTIDE SEQUENCE [LARGE SCALE GENOMIC DNA]</scope>
    <source>
        <strain evidence="5 6">NBRC 111368</strain>
    </source>
</reference>
<evidence type="ECO:0000256" key="3">
    <source>
        <dbReference type="ARBA" id="ARBA00022898"/>
    </source>
</evidence>
<dbReference type="Proteomes" id="UP001596328">
    <property type="component" value="Unassembled WGS sequence"/>
</dbReference>
<accession>A0ABD5S476</accession>
<evidence type="ECO:0000313" key="5">
    <source>
        <dbReference type="EMBL" id="MFC6726325.1"/>
    </source>
</evidence>
<dbReference type="EMBL" id="JBHSWU010001035">
    <property type="protein sequence ID" value="MFC6726325.1"/>
    <property type="molecule type" value="Genomic_DNA"/>
</dbReference>
<organism evidence="5 6">
    <name type="scientific">Halobium palmae</name>
    <dbReference type="NCBI Taxonomy" id="1776492"/>
    <lineage>
        <taxon>Archaea</taxon>
        <taxon>Methanobacteriati</taxon>
        <taxon>Methanobacteriota</taxon>
        <taxon>Stenosarchaea group</taxon>
        <taxon>Halobacteria</taxon>
        <taxon>Halobacteriales</taxon>
        <taxon>Haloferacaceae</taxon>
        <taxon>Halobium</taxon>
    </lineage>
</organism>
<evidence type="ECO:0000256" key="2">
    <source>
        <dbReference type="ARBA" id="ARBA00009721"/>
    </source>
</evidence>
<dbReference type="SUPFAM" id="SSF53383">
    <property type="entry name" value="PLP-dependent transferases"/>
    <property type="match status" value="1"/>
</dbReference>
<name>A0ABD5S476_9EURY</name>
<dbReference type="PANTHER" id="PTHR32325">
    <property type="entry name" value="BETA-ELIMINATING LYASE-LIKE PROTEIN-RELATED"/>
    <property type="match status" value="1"/>
</dbReference>
<dbReference type="InterPro" id="IPR001597">
    <property type="entry name" value="ArAA_b-elim_lyase/Thr_aldolase"/>
</dbReference>
<dbReference type="InterPro" id="IPR015424">
    <property type="entry name" value="PyrdxlP-dep_Trfase"/>
</dbReference>
<dbReference type="Gene3D" id="3.90.1150.10">
    <property type="entry name" value="Aspartate Aminotransferase, domain 1"/>
    <property type="match status" value="1"/>
</dbReference>
<dbReference type="AlphaFoldDB" id="A0ABD5S476"/>
<protein>
    <submittedName>
        <fullName evidence="5">Beta-eliminating lyase-related protein</fullName>
    </submittedName>
</protein>